<evidence type="ECO:0000256" key="1">
    <source>
        <dbReference type="SAM" id="MobiDB-lite"/>
    </source>
</evidence>
<dbReference type="AlphaFoldDB" id="A0A401QR91"/>
<dbReference type="Gene3D" id="1.10.357.10">
    <property type="entry name" value="Tetracycline Repressor, domain 2"/>
    <property type="match status" value="1"/>
</dbReference>
<dbReference type="SUPFAM" id="SSF48498">
    <property type="entry name" value="Tetracyclin repressor-like, C-terminal domain"/>
    <property type="match status" value="1"/>
</dbReference>
<proteinExistence type="predicted"/>
<dbReference type="InterPro" id="IPR036271">
    <property type="entry name" value="Tet_transcr_reg_TetR-rel_C_sf"/>
</dbReference>
<gene>
    <name evidence="2" type="ORF">SALB_00608</name>
</gene>
<evidence type="ECO:0000313" key="3">
    <source>
        <dbReference type="Proteomes" id="UP000288351"/>
    </source>
</evidence>
<reference evidence="2 3" key="1">
    <citation type="journal article" date="2019" name="Microbiol. Resour. Announc.">
        <title>Draft Genome Sequence of the Most Traditional epsilon-Poly-l-Lysine Producer, Streptomyces albulus NBRC14147.</title>
        <authorList>
            <person name="Yamanaka K."/>
            <person name="Hamano Y."/>
        </authorList>
    </citation>
    <scope>NUCLEOTIDE SEQUENCE [LARGE SCALE GENOMIC DNA]</scope>
    <source>
        <strain evidence="2 3">NBRC 14147</strain>
    </source>
</reference>
<dbReference type="RefSeq" id="WP_016578304.1">
    <property type="nucleotide sequence ID" value="NZ_BHXC01000002.1"/>
</dbReference>
<dbReference type="EMBL" id="BHXC01000002">
    <property type="protein sequence ID" value="GCB87939.1"/>
    <property type="molecule type" value="Genomic_DNA"/>
</dbReference>
<accession>A0A401QR91</accession>
<name>A0A401QR91_STRNR</name>
<feature type="compositionally biased region" description="Basic and acidic residues" evidence="1">
    <location>
        <begin position="77"/>
        <end position="87"/>
    </location>
</feature>
<feature type="region of interest" description="Disordered" evidence="1">
    <location>
        <begin position="17"/>
        <end position="90"/>
    </location>
</feature>
<protein>
    <submittedName>
        <fullName evidence="2">TetR family transcriptional regulator</fullName>
    </submittedName>
</protein>
<dbReference type="Proteomes" id="UP000288351">
    <property type="component" value="Unassembled WGS sequence"/>
</dbReference>
<evidence type="ECO:0000313" key="2">
    <source>
        <dbReference type="EMBL" id="GCB87939.1"/>
    </source>
</evidence>
<sequence>MKALLRSLQRLFQDAPAIGTTGPAFHPSAPPLHRPEVRTPDRPAPAHQSATPTARAQRPTVRGVPPQPTRSSAPDESTSRPADRSASRTENPVDTVAFLAYLDGRQSRWRLTLDDCVAHAGEDPRARLLAVFDALKEWAASPSGFRSCAFVHAQIELVPPEHPARTVVARHKHALRTRVRELAEATGAPDSDLLADQLLLLYEGVIAQYTVGTVHDAADRAHATARQLIAAATPHPLDAFWAGPRAS</sequence>
<organism evidence="2 3">
    <name type="scientific">Streptomyces noursei</name>
    <name type="common">Streptomyces albulus</name>
    <dbReference type="NCBI Taxonomy" id="1971"/>
    <lineage>
        <taxon>Bacteria</taxon>
        <taxon>Bacillati</taxon>
        <taxon>Actinomycetota</taxon>
        <taxon>Actinomycetes</taxon>
        <taxon>Kitasatosporales</taxon>
        <taxon>Streptomycetaceae</taxon>
        <taxon>Streptomyces</taxon>
    </lineage>
</organism>
<comment type="caution">
    <text evidence="2">The sequence shown here is derived from an EMBL/GenBank/DDBJ whole genome shotgun (WGS) entry which is preliminary data.</text>
</comment>